<feature type="region of interest" description="Disordered" evidence="1">
    <location>
        <begin position="55"/>
        <end position="77"/>
    </location>
</feature>
<evidence type="ECO:0000313" key="2">
    <source>
        <dbReference type="EMBL" id="MFC3002315.1"/>
    </source>
</evidence>
<proteinExistence type="predicted"/>
<dbReference type="EMBL" id="JBHRSB010000006">
    <property type="protein sequence ID" value="MFC3002315.1"/>
    <property type="molecule type" value="Genomic_DNA"/>
</dbReference>
<evidence type="ECO:0000256" key="1">
    <source>
        <dbReference type="SAM" id="MobiDB-lite"/>
    </source>
</evidence>
<organism evidence="2 3">
    <name type="scientific">Falsiroseomonas tokyonensis</name>
    <dbReference type="NCBI Taxonomy" id="430521"/>
    <lineage>
        <taxon>Bacteria</taxon>
        <taxon>Pseudomonadati</taxon>
        <taxon>Pseudomonadota</taxon>
        <taxon>Alphaproteobacteria</taxon>
        <taxon>Acetobacterales</taxon>
        <taxon>Roseomonadaceae</taxon>
        <taxon>Falsiroseomonas</taxon>
    </lineage>
</organism>
<evidence type="ECO:0000313" key="3">
    <source>
        <dbReference type="Proteomes" id="UP001595420"/>
    </source>
</evidence>
<dbReference type="Proteomes" id="UP001595420">
    <property type="component" value="Unassembled WGS sequence"/>
</dbReference>
<dbReference type="RefSeq" id="WP_216838405.1">
    <property type="nucleotide sequence ID" value="NZ_JAFNJS010000006.1"/>
</dbReference>
<sequence>MRHDQMITAGFTVGSSAYIEAVRQQEKGGLPLIGRTADRLHQRLLEIEKRLLELGDELAGPRPPGPPPSESAGPVPVMRGGVIEQLNDAMASLETKADHLSFALSRIEDAVRGA</sequence>
<name>A0ABV7BXT6_9PROT</name>
<keyword evidence="3" id="KW-1185">Reference proteome</keyword>
<protein>
    <submittedName>
        <fullName evidence="2">Uncharacterized protein</fullName>
    </submittedName>
</protein>
<comment type="caution">
    <text evidence="2">The sequence shown here is derived from an EMBL/GenBank/DDBJ whole genome shotgun (WGS) entry which is preliminary data.</text>
</comment>
<accession>A0ABV7BXT6</accession>
<gene>
    <name evidence="2" type="ORF">ACFOD3_20620</name>
</gene>
<reference evidence="3" key="1">
    <citation type="journal article" date="2019" name="Int. J. Syst. Evol. Microbiol.">
        <title>The Global Catalogue of Microorganisms (GCM) 10K type strain sequencing project: providing services to taxonomists for standard genome sequencing and annotation.</title>
        <authorList>
            <consortium name="The Broad Institute Genomics Platform"/>
            <consortium name="The Broad Institute Genome Sequencing Center for Infectious Disease"/>
            <person name="Wu L."/>
            <person name="Ma J."/>
        </authorList>
    </citation>
    <scope>NUCLEOTIDE SEQUENCE [LARGE SCALE GENOMIC DNA]</scope>
    <source>
        <strain evidence="3">CGMCC 1.16855</strain>
    </source>
</reference>